<proteinExistence type="predicted"/>
<protein>
    <submittedName>
        <fullName evidence="1">Uncharacterized protein</fullName>
    </submittedName>
</protein>
<dbReference type="Proteomes" id="UP000184604">
    <property type="component" value="Chromosome"/>
</dbReference>
<dbReference type="AlphaFoldDB" id="A0A1L5F640"/>
<organism evidence="1 2">
    <name type="scientific">Clostridium kluyveri</name>
    <dbReference type="NCBI Taxonomy" id="1534"/>
    <lineage>
        <taxon>Bacteria</taxon>
        <taxon>Bacillati</taxon>
        <taxon>Bacillota</taxon>
        <taxon>Clostridia</taxon>
        <taxon>Eubacteriales</taxon>
        <taxon>Clostridiaceae</taxon>
        <taxon>Clostridium</taxon>
    </lineage>
</organism>
<accession>A0A1L5F640</accession>
<sequence length="208" mass="24471">MINLEKYYIEINRNLFNFNSDEEFLNNTVQNEQNSNNIIHLSFDYGFEILIVKNLNFETDLNMAKLSLDDVVEINYCLFGEVHIKFKHTHENLYMKSGQLCFNSLNTEVCDIIKKSLHYTGISLFIHKNVMEHFLINPNNHNLSQYFSKLVKTTFYENTFTLTAGNIIIKTLAEKLINMNHLTYTPIEELSFRKTIVSLLYETAEYII</sequence>
<dbReference type="EMBL" id="CP018335">
    <property type="protein sequence ID" value="APM38464.1"/>
    <property type="molecule type" value="Genomic_DNA"/>
</dbReference>
<gene>
    <name evidence="1" type="ORF">BS101_06785</name>
</gene>
<dbReference type="RefSeq" id="WP_073538134.1">
    <property type="nucleotide sequence ID" value="NZ_CP018335.1"/>
</dbReference>
<name>A0A1L5F640_CLOKL</name>
<evidence type="ECO:0000313" key="2">
    <source>
        <dbReference type="Proteomes" id="UP000184604"/>
    </source>
</evidence>
<evidence type="ECO:0000313" key="1">
    <source>
        <dbReference type="EMBL" id="APM38464.1"/>
    </source>
</evidence>
<reference evidence="1 2" key="1">
    <citation type="submission" date="2016-12" db="EMBL/GenBank/DDBJ databases">
        <title>Complete genome sequence of Clostridium kluyveri JZZ isolated from the pit mud of a Chinese flavor liquor-making factory.</title>
        <authorList>
            <person name="Wang Y."/>
        </authorList>
    </citation>
    <scope>NUCLEOTIDE SEQUENCE [LARGE SCALE GENOMIC DNA]</scope>
    <source>
        <strain evidence="1 2">JZZ</strain>
    </source>
</reference>